<evidence type="ECO:0000313" key="2">
    <source>
        <dbReference type="Proteomes" id="UP000199267"/>
    </source>
</evidence>
<dbReference type="Proteomes" id="UP000199267">
    <property type="component" value="Unassembled WGS sequence"/>
</dbReference>
<sequence length="188" mass="21420">MNDEYRRLQVKNALKAELDATVDERITRHLSVNHQNIIAGHHFAAASAECLDLYRDGYFLSTVMVSQAVAEGIFRFVLERNGRGRAGEKGDRQTVAKRLVTDGLISQECMGAFVQIWHSFRNDVHHMDPRVATISFPALAKRNIDDLATIEREIFSYRLDNGKLLPVQARYWDIQSDGTVPVFLRLHP</sequence>
<evidence type="ECO:0000313" key="1">
    <source>
        <dbReference type="EMBL" id="SER84572.1"/>
    </source>
</evidence>
<evidence type="ECO:0008006" key="3">
    <source>
        <dbReference type="Google" id="ProtNLM"/>
    </source>
</evidence>
<proteinExistence type="predicted"/>
<protein>
    <recommendedName>
        <fullName evidence="3">DUF4145 domain-containing protein</fullName>
    </recommendedName>
</protein>
<accession>A0A1H9SHX2</accession>
<name>A0A1H9SHX2_9GAMM</name>
<organism evidence="1 2">
    <name type="scientific">Azotobacter beijerinckii</name>
    <dbReference type="NCBI Taxonomy" id="170623"/>
    <lineage>
        <taxon>Bacteria</taxon>
        <taxon>Pseudomonadati</taxon>
        <taxon>Pseudomonadota</taxon>
        <taxon>Gammaproteobacteria</taxon>
        <taxon>Pseudomonadales</taxon>
        <taxon>Pseudomonadaceae</taxon>
        <taxon>Azotobacter</taxon>
    </lineage>
</organism>
<dbReference type="EMBL" id="FOFJ01000103">
    <property type="protein sequence ID" value="SER84572.1"/>
    <property type="molecule type" value="Genomic_DNA"/>
</dbReference>
<reference evidence="1 2" key="1">
    <citation type="submission" date="2016-10" db="EMBL/GenBank/DDBJ databases">
        <authorList>
            <person name="de Groot N.N."/>
        </authorList>
    </citation>
    <scope>NUCLEOTIDE SEQUENCE [LARGE SCALE GENOMIC DNA]</scope>
    <source>
        <strain evidence="1 2">DSM 378</strain>
    </source>
</reference>
<dbReference type="AlphaFoldDB" id="A0A1H9SHX2"/>
<gene>
    <name evidence="1" type="ORF">SAMN04244573_04438</name>
</gene>
<dbReference type="RefSeq" id="WP_090625453.1">
    <property type="nucleotide sequence ID" value="NZ_FOFJ01000103.1"/>
</dbReference>